<keyword evidence="1" id="KW-1133">Transmembrane helix</keyword>
<keyword evidence="1" id="KW-0812">Transmembrane</keyword>
<gene>
    <name evidence="2" type="ORF">SAMN05444339_105199</name>
</gene>
<evidence type="ECO:0000256" key="1">
    <source>
        <dbReference type="SAM" id="Phobius"/>
    </source>
</evidence>
<dbReference type="OrthoDB" id="7876207at2"/>
<reference evidence="3" key="1">
    <citation type="submission" date="2016-11" db="EMBL/GenBank/DDBJ databases">
        <authorList>
            <person name="Varghese N."/>
            <person name="Submissions S."/>
        </authorList>
    </citation>
    <scope>NUCLEOTIDE SEQUENCE [LARGE SCALE GENOMIC DNA]</scope>
    <source>
        <strain evidence="3">DSM 29326</strain>
    </source>
</reference>
<accession>A0A1M5B235</accession>
<dbReference type="EMBL" id="FQUE01000005">
    <property type="protein sequence ID" value="SHF36543.1"/>
    <property type="molecule type" value="Genomic_DNA"/>
</dbReference>
<keyword evidence="3" id="KW-1185">Reference proteome</keyword>
<evidence type="ECO:0000313" key="2">
    <source>
        <dbReference type="EMBL" id="SHF36543.1"/>
    </source>
</evidence>
<organism evidence="2 3">
    <name type="scientific">Loktanella atrilutea</name>
    <dbReference type="NCBI Taxonomy" id="366533"/>
    <lineage>
        <taxon>Bacteria</taxon>
        <taxon>Pseudomonadati</taxon>
        <taxon>Pseudomonadota</taxon>
        <taxon>Alphaproteobacteria</taxon>
        <taxon>Rhodobacterales</taxon>
        <taxon>Roseobacteraceae</taxon>
        <taxon>Loktanella</taxon>
    </lineage>
</organism>
<dbReference type="STRING" id="366533.SAMN05444339_105199"/>
<name>A0A1M5B235_LOKAT</name>
<dbReference type="Proteomes" id="UP000183987">
    <property type="component" value="Unassembled WGS sequence"/>
</dbReference>
<proteinExistence type="predicted"/>
<dbReference type="AlphaFoldDB" id="A0A1M5B235"/>
<evidence type="ECO:0000313" key="3">
    <source>
        <dbReference type="Proteomes" id="UP000183987"/>
    </source>
</evidence>
<evidence type="ECO:0008006" key="4">
    <source>
        <dbReference type="Google" id="ProtNLM"/>
    </source>
</evidence>
<keyword evidence="1" id="KW-0472">Membrane</keyword>
<sequence length="220" mass="24965">MIAQHRSLTLSIRRWWRREDGSMTLEFLIFAPLMFFTFVGTLAFFDAFRAESINEKAAMTIADLISRETGYINDAYIDGTYGLLKFLIRGDAKPDMRVSVLRFEEKRKGANTTDQDRYRLVWSKARGTGAHVAITDNEAKTMLPKLPTMVHDERLIVVETWSNYKTFFNFGFNIAWTSADGTAAPPPDNILLTSLIFTAPRVGLAQTCFNNTTNVANRIC</sequence>
<protein>
    <recommendedName>
        <fullName evidence="4">TadE-like protein</fullName>
    </recommendedName>
</protein>
<feature type="transmembrane region" description="Helical" evidence="1">
    <location>
        <begin position="21"/>
        <end position="45"/>
    </location>
</feature>
<dbReference type="RefSeq" id="WP_072857534.1">
    <property type="nucleotide sequence ID" value="NZ_FQUE01000005.1"/>
</dbReference>